<evidence type="ECO:0000256" key="6">
    <source>
        <dbReference type="ARBA" id="ARBA00023136"/>
    </source>
</evidence>
<dbReference type="GO" id="GO:0005886">
    <property type="term" value="C:plasma membrane"/>
    <property type="evidence" value="ECO:0007669"/>
    <property type="project" value="UniProtKB-SubCell"/>
</dbReference>
<dbReference type="PROSITE" id="PS50928">
    <property type="entry name" value="ABC_TM1"/>
    <property type="match status" value="1"/>
</dbReference>
<comment type="caution">
    <text evidence="9">The sequence shown here is derived from an EMBL/GenBank/DDBJ whole genome shotgun (WGS) entry which is preliminary data.</text>
</comment>
<gene>
    <name evidence="9" type="ORF">HMPREF3200_00192</name>
</gene>
<feature type="transmembrane region" description="Helical" evidence="7">
    <location>
        <begin position="75"/>
        <end position="97"/>
    </location>
</feature>
<keyword evidence="2 7" id="KW-0813">Transport</keyword>
<dbReference type="Gene3D" id="1.10.3720.10">
    <property type="entry name" value="MetI-like"/>
    <property type="match status" value="1"/>
</dbReference>
<evidence type="ECO:0000256" key="1">
    <source>
        <dbReference type="ARBA" id="ARBA00004651"/>
    </source>
</evidence>
<dbReference type="Proteomes" id="UP000070383">
    <property type="component" value="Unassembled WGS sequence"/>
</dbReference>
<feature type="transmembrane region" description="Helical" evidence="7">
    <location>
        <begin position="241"/>
        <end position="262"/>
    </location>
</feature>
<protein>
    <submittedName>
        <fullName evidence="9">ABC transporter, permease protein</fullName>
    </submittedName>
</protein>
<dbReference type="RefSeq" id="WP_004836622.1">
    <property type="nucleotide sequence ID" value="NZ_CAMPNK010000019.1"/>
</dbReference>
<keyword evidence="3" id="KW-1003">Cell membrane</keyword>
<evidence type="ECO:0000259" key="8">
    <source>
        <dbReference type="PROSITE" id="PS50928"/>
    </source>
</evidence>
<dbReference type="PANTHER" id="PTHR43744">
    <property type="entry name" value="ABC TRANSPORTER PERMEASE PROTEIN MG189-RELATED-RELATED"/>
    <property type="match status" value="1"/>
</dbReference>
<keyword evidence="6 7" id="KW-0472">Membrane</keyword>
<dbReference type="InterPro" id="IPR035906">
    <property type="entry name" value="MetI-like_sf"/>
</dbReference>
<organism evidence="9 10">
    <name type="scientific">Anaerococcus tetradius</name>
    <dbReference type="NCBI Taxonomy" id="33036"/>
    <lineage>
        <taxon>Bacteria</taxon>
        <taxon>Bacillati</taxon>
        <taxon>Bacillota</taxon>
        <taxon>Tissierellia</taxon>
        <taxon>Tissierellales</taxon>
        <taxon>Peptoniphilaceae</taxon>
        <taxon>Anaerococcus</taxon>
    </lineage>
</organism>
<dbReference type="Pfam" id="PF00528">
    <property type="entry name" value="BPD_transp_1"/>
    <property type="match status" value="1"/>
</dbReference>
<evidence type="ECO:0000256" key="5">
    <source>
        <dbReference type="ARBA" id="ARBA00022989"/>
    </source>
</evidence>
<feature type="transmembrane region" description="Helical" evidence="7">
    <location>
        <begin position="106"/>
        <end position="127"/>
    </location>
</feature>
<dbReference type="GO" id="GO:0055085">
    <property type="term" value="P:transmembrane transport"/>
    <property type="evidence" value="ECO:0007669"/>
    <property type="project" value="InterPro"/>
</dbReference>
<keyword evidence="5 7" id="KW-1133">Transmembrane helix</keyword>
<proteinExistence type="inferred from homology"/>
<evidence type="ECO:0000256" key="7">
    <source>
        <dbReference type="RuleBase" id="RU363032"/>
    </source>
</evidence>
<evidence type="ECO:0000256" key="3">
    <source>
        <dbReference type="ARBA" id="ARBA00022475"/>
    </source>
</evidence>
<dbReference type="PATRIC" id="fig|33036.3.peg.195"/>
<dbReference type="SUPFAM" id="SSF161098">
    <property type="entry name" value="MetI-like"/>
    <property type="match status" value="1"/>
</dbReference>
<dbReference type="STRING" id="33036.HMPREF3200_00192"/>
<sequence>MLKTSQFKKILIHLVLIIGVIFTVFPFLWMILTSLKTLSESMAIPPVILPSALQWSNFSVALKKIDFILLYKNTALYAIFTTIGQVVMCTMAGYAFARLDFPFKNIIFILIMSVLMVPGQIFLVPQFQIMNKLRLLNTITALVLPSMFSAMGTFLMRQFFSQIPKELEEAARIDGSGQFKIFFDICLPIVKPGIVTLVITCLLYTWNNLMWPLIVNTLPAKQTLAVGLANMASTGQYTVNFPVYMASALLSIWPMILLFAIFQKQFIESLAQSGMKG</sequence>
<dbReference type="OrthoDB" id="9810086at2"/>
<evidence type="ECO:0000313" key="9">
    <source>
        <dbReference type="EMBL" id="KWZ79134.1"/>
    </source>
</evidence>
<accession>A0A133KI71</accession>
<feature type="domain" description="ABC transmembrane type-1" evidence="8">
    <location>
        <begin position="71"/>
        <end position="262"/>
    </location>
</feature>
<evidence type="ECO:0000313" key="10">
    <source>
        <dbReference type="Proteomes" id="UP000070383"/>
    </source>
</evidence>
<dbReference type="CDD" id="cd06261">
    <property type="entry name" value="TM_PBP2"/>
    <property type="match status" value="1"/>
</dbReference>
<dbReference type="EMBL" id="LRPM01000005">
    <property type="protein sequence ID" value="KWZ79134.1"/>
    <property type="molecule type" value="Genomic_DNA"/>
</dbReference>
<name>A0A133KI71_9FIRM</name>
<evidence type="ECO:0000256" key="4">
    <source>
        <dbReference type="ARBA" id="ARBA00022692"/>
    </source>
</evidence>
<feature type="transmembrane region" description="Helical" evidence="7">
    <location>
        <begin position="139"/>
        <end position="160"/>
    </location>
</feature>
<dbReference type="InterPro" id="IPR000515">
    <property type="entry name" value="MetI-like"/>
</dbReference>
<feature type="transmembrane region" description="Helical" evidence="7">
    <location>
        <begin position="12"/>
        <end position="32"/>
    </location>
</feature>
<reference evidence="10" key="1">
    <citation type="submission" date="2016-01" db="EMBL/GenBank/DDBJ databases">
        <authorList>
            <person name="Mitreva M."/>
            <person name="Pepin K.H."/>
            <person name="Mihindukulasuriya K.A."/>
            <person name="Fulton R."/>
            <person name="Fronick C."/>
            <person name="O'Laughlin M."/>
            <person name="Miner T."/>
            <person name="Herter B."/>
            <person name="Rosa B.A."/>
            <person name="Cordes M."/>
            <person name="Tomlinson C."/>
            <person name="Wollam A."/>
            <person name="Palsikar V.B."/>
            <person name="Mardis E.R."/>
            <person name="Wilson R.K."/>
        </authorList>
    </citation>
    <scope>NUCLEOTIDE SEQUENCE [LARGE SCALE GENOMIC DNA]</scope>
    <source>
        <strain evidence="10">MJR8151</strain>
    </source>
</reference>
<comment type="similarity">
    <text evidence="7">Belongs to the binding-protein-dependent transport system permease family.</text>
</comment>
<keyword evidence="4 7" id="KW-0812">Transmembrane</keyword>
<dbReference type="AlphaFoldDB" id="A0A133KI71"/>
<comment type="subcellular location">
    <subcellularLocation>
        <location evidence="1 7">Cell membrane</location>
        <topology evidence="1 7">Multi-pass membrane protein</topology>
    </subcellularLocation>
</comment>
<keyword evidence="10" id="KW-1185">Reference proteome</keyword>
<dbReference type="PANTHER" id="PTHR43744:SF12">
    <property type="entry name" value="ABC TRANSPORTER PERMEASE PROTEIN MG189-RELATED"/>
    <property type="match status" value="1"/>
</dbReference>
<feature type="transmembrane region" description="Helical" evidence="7">
    <location>
        <begin position="181"/>
        <end position="206"/>
    </location>
</feature>
<evidence type="ECO:0000256" key="2">
    <source>
        <dbReference type="ARBA" id="ARBA00022448"/>
    </source>
</evidence>